<name>A0AAX1J8U4_9MYCO</name>
<dbReference type="RefSeq" id="WP_085074923.1">
    <property type="nucleotide sequence ID" value="NZ_BLKU01000005.1"/>
</dbReference>
<evidence type="ECO:0000313" key="3">
    <source>
        <dbReference type="Proteomes" id="UP000465306"/>
    </source>
</evidence>
<dbReference type="AlphaFoldDB" id="A0AAX1J8U4"/>
<protein>
    <submittedName>
        <fullName evidence="2">Uncharacterized protein</fullName>
    </submittedName>
</protein>
<accession>A0AAX1J8U4</accession>
<sequence length="135" mass="14554">MIAALKAVGDAIKSARRARREAFSDYEAGDFLITGTGRMEFDGPDAAAPIAVAEVRSALHELPDSELFGVAARVIEAWAPLMLPTVRAATDVDVLIDALRDRAVQFEAVERDADEPFPTPAHLGATLTRLPRRGE</sequence>
<dbReference type="KEGG" id="mku:I2456_27250"/>
<dbReference type="EMBL" id="CP065047">
    <property type="protein sequence ID" value="QPI37894.1"/>
    <property type="molecule type" value="Genomic_DNA"/>
</dbReference>
<gene>
    <name evidence="2" type="ORF">I2456_27250</name>
    <name evidence="1" type="ORF">MKUB_32720</name>
</gene>
<evidence type="ECO:0000313" key="4">
    <source>
        <dbReference type="Proteomes" id="UP000663583"/>
    </source>
</evidence>
<proteinExistence type="predicted"/>
<evidence type="ECO:0000313" key="2">
    <source>
        <dbReference type="EMBL" id="QPI37894.1"/>
    </source>
</evidence>
<dbReference type="Proteomes" id="UP000663583">
    <property type="component" value="Chromosome"/>
</dbReference>
<evidence type="ECO:0000313" key="1">
    <source>
        <dbReference type="EMBL" id="GFG65782.1"/>
    </source>
</evidence>
<reference evidence="1 3" key="1">
    <citation type="journal article" date="2019" name="Emerg. Microbes Infect.">
        <title>Comprehensive subspecies identification of 175 nontuberculous mycobacteria species based on 7547 genomic profiles.</title>
        <authorList>
            <person name="Matsumoto Y."/>
            <person name="Kinjo T."/>
            <person name="Motooka D."/>
            <person name="Nabeya D."/>
            <person name="Jung N."/>
            <person name="Uechi K."/>
            <person name="Horii T."/>
            <person name="Iida T."/>
            <person name="Fujita J."/>
            <person name="Nakamura S."/>
        </authorList>
    </citation>
    <scope>NUCLEOTIDE SEQUENCE [LARGE SCALE GENOMIC DNA]</scope>
    <source>
        <strain evidence="1 3">JCM 13573</strain>
    </source>
</reference>
<reference evidence="1" key="2">
    <citation type="submission" date="2020-02" db="EMBL/GenBank/DDBJ databases">
        <authorList>
            <person name="Matsumoto Y."/>
            <person name="Kinjo T."/>
            <person name="Motooka D."/>
            <person name="Nabeya D."/>
            <person name="Jung N."/>
            <person name="Uechi K."/>
            <person name="Horii T."/>
            <person name="Iida T."/>
            <person name="Fujita J."/>
            <person name="Nakamura S."/>
        </authorList>
    </citation>
    <scope>NUCLEOTIDE SEQUENCE</scope>
    <source>
        <strain evidence="1">JCM 13573</strain>
    </source>
</reference>
<organism evidence="2 4">
    <name type="scientific">Mycobacterium kubicae</name>
    <dbReference type="NCBI Taxonomy" id="120959"/>
    <lineage>
        <taxon>Bacteria</taxon>
        <taxon>Bacillati</taxon>
        <taxon>Actinomycetota</taxon>
        <taxon>Actinomycetes</taxon>
        <taxon>Mycobacteriales</taxon>
        <taxon>Mycobacteriaceae</taxon>
        <taxon>Mycobacterium</taxon>
        <taxon>Mycobacterium simiae complex</taxon>
    </lineage>
</organism>
<reference evidence="2" key="3">
    <citation type="submission" date="2020-11" db="EMBL/GenBank/DDBJ databases">
        <title>Intraspecies plasmid and genomic variation of Mycobacterium kubicae revealed by the complete genome sequences of two clinical isolates.</title>
        <authorList>
            <person name="Hendrix J.R."/>
            <person name="Epperson L.E."/>
            <person name="Honda J.R."/>
            <person name="Strong M."/>
        </authorList>
    </citation>
    <scope>NUCLEOTIDE SEQUENCE</scope>
    <source>
        <strain evidence="2">JCM 13573</strain>
    </source>
</reference>
<dbReference type="EMBL" id="BLKU01000005">
    <property type="protein sequence ID" value="GFG65782.1"/>
    <property type="molecule type" value="Genomic_DNA"/>
</dbReference>
<keyword evidence="3" id="KW-1185">Reference proteome</keyword>
<dbReference type="Proteomes" id="UP000465306">
    <property type="component" value="Unassembled WGS sequence"/>
</dbReference>